<keyword evidence="7" id="KW-0964">Secreted</keyword>
<dbReference type="SUPFAM" id="SSF49785">
    <property type="entry name" value="Galactose-binding domain-like"/>
    <property type="match status" value="1"/>
</dbReference>
<dbReference type="PANTHER" id="PTHR43730:SF5">
    <property type="entry name" value="BETA-MANNOSIDASE A"/>
    <property type="match status" value="1"/>
</dbReference>
<dbReference type="InterPro" id="IPR013783">
    <property type="entry name" value="Ig-like_fold"/>
</dbReference>
<evidence type="ECO:0000259" key="14">
    <source>
        <dbReference type="Pfam" id="PF17753"/>
    </source>
</evidence>
<comment type="subunit">
    <text evidence="4">Homodimer.</text>
</comment>
<evidence type="ECO:0000256" key="5">
    <source>
        <dbReference type="ARBA" id="ARBA00012754"/>
    </source>
</evidence>
<dbReference type="InterPro" id="IPR054593">
    <property type="entry name" value="Beta-mannosidase-like_N2"/>
</dbReference>
<dbReference type="Gene3D" id="2.60.120.260">
    <property type="entry name" value="Galactose-binding domain-like"/>
    <property type="match status" value="1"/>
</dbReference>
<feature type="domain" description="Beta-mannosidase Ig-fold" evidence="14">
    <location>
        <begin position="973"/>
        <end position="1044"/>
    </location>
</feature>
<name>A0A127ZI35_9BASI</name>
<evidence type="ECO:0000313" key="16">
    <source>
        <dbReference type="EMBL" id="CDU25759.1"/>
    </source>
</evidence>
<dbReference type="GO" id="GO:0004567">
    <property type="term" value="F:beta-mannosidase activity"/>
    <property type="evidence" value="ECO:0007669"/>
    <property type="project" value="UniProtKB-EC"/>
</dbReference>
<proteinExistence type="inferred from homology"/>
<comment type="catalytic activity">
    <reaction evidence="1">
        <text>Hydrolysis of terminal, non-reducing beta-D-mannose residues in beta-D-mannosides.</text>
        <dbReference type="EC" id="3.2.1.25"/>
    </reaction>
</comment>
<feature type="domain" description="Beta-mannosidase-like galactose-binding" evidence="15">
    <location>
        <begin position="102"/>
        <end position="293"/>
    </location>
</feature>
<feature type="chain" id="PRO_5007281300" description="Beta-mannosidase A" evidence="13">
    <location>
        <begin position="23"/>
        <end position="1054"/>
    </location>
</feature>
<comment type="similarity">
    <text evidence="3">Belongs to the glycosyl hydrolase 2 family. Beta-mannosidase A subfamily.</text>
</comment>
<dbReference type="InterPro" id="IPR036156">
    <property type="entry name" value="Beta-gal/glucu_dom_sf"/>
</dbReference>
<feature type="region of interest" description="Disordered" evidence="12">
    <location>
        <begin position="64"/>
        <end position="88"/>
    </location>
</feature>
<dbReference type="FunFam" id="3.20.20.80:FF:000050">
    <property type="entry name" value="Beta-mannosidase B"/>
    <property type="match status" value="1"/>
</dbReference>
<dbReference type="EMBL" id="LK056691">
    <property type="protein sequence ID" value="CDU25759.1"/>
    <property type="molecule type" value="Genomic_DNA"/>
</dbReference>
<dbReference type="GO" id="GO:0006516">
    <property type="term" value="P:glycoprotein catabolic process"/>
    <property type="evidence" value="ECO:0007669"/>
    <property type="project" value="TreeGrafter"/>
</dbReference>
<dbReference type="SUPFAM" id="SSF51445">
    <property type="entry name" value="(Trans)glycosidases"/>
    <property type="match status" value="1"/>
</dbReference>
<accession>A0A127ZI35</accession>
<evidence type="ECO:0000256" key="8">
    <source>
        <dbReference type="ARBA" id="ARBA00022801"/>
    </source>
</evidence>
<evidence type="ECO:0000256" key="13">
    <source>
        <dbReference type="SAM" id="SignalP"/>
    </source>
</evidence>
<comment type="subcellular location">
    <subcellularLocation>
        <location evidence="2">Secreted</location>
    </subcellularLocation>
</comment>
<dbReference type="InterPro" id="IPR041625">
    <property type="entry name" value="Beta-mannosidase_Ig"/>
</dbReference>
<evidence type="ECO:0000256" key="1">
    <source>
        <dbReference type="ARBA" id="ARBA00000829"/>
    </source>
</evidence>
<dbReference type="PANTHER" id="PTHR43730">
    <property type="entry name" value="BETA-MANNOSIDASE"/>
    <property type="match status" value="1"/>
</dbReference>
<dbReference type="Pfam" id="PF17753">
    <property type="entry name" value="Ig_mannosidase"/>
    <property type="match status" value="1"/>
</dbReference>
<dbReference type="Gene3D" id="2.60.40.10">
    <property type="entry name" value="Immunoglobulins"/>
    <property type="match status" value="2"/>
</dbReference>
<keyword evidence="8" id="KW-0378">Hydrolase</keyword>
<reference evidence="16" key="1">
    <citation type="submission" date="2014-06" db="EMBL/GenBank/DDBJ databases">
        <authorList>
            <person name="Ju J."/>
            <person name="Zhang J."/>
        </authorList>
    </citation>
    <scope>NUCLEOTIDE SEQUENCE</scope>
    <source>
        <strain evidence="16">SscI8</strain>
    </source>
</reference>
<dbReference type="InterPro" id="IPR050887">
    <property type="entry name" value="Beta-mannosidase_GH2"/>
</dbReference>
<evidence type="ECO:0000256" key="9">
    <source>
        <dbReference type="ARBA" id="ARBA00023180"/>
    </source>
</evidence>
<evidence type="ECO:0000259" key="15">
    <source>
        <dbReference type="Pfam" id="PF22666"/>
    </source>
</evidence>
<evidence type="ECO:0000256" key="4">
    <source>
        <dbReference type="ARBA" id="ARBA00011738"/>
    </source>
</evidence>
<evidence type="ECO:0000256" key="12">
    <source>
        <dbReference type="SAM" id="MobiDB-lite"/>
    </source>
</evidence>
<dbReference type="InterPro" id="IPR017853">
    <property type="entry name" value="GH"/>
</dbReference>
<evidence type="ECO:0000256" key="11">
    <source>
        <dbReference type="ARBA" id="ARBA00031061"/>
    </source>
</evidence>
<dbReference type="GO" id="GO:0005576">
    <property type="term" value="C:extracellular region"/>
    <property type="evidence" value="ECO:0007669"/>
    <property type="project" value="UniProtKB-SubCell"/>
</dbReference>
<evidence type="ECO:0000256" key="3">
    <source>
        <dbReference type="ARBA" id="ARBA00007483"/>
    </source>
</evidence>
<dbReference type="Gene3D" id="3.20.20.80">
    <property type="entry name" value="Glycosidases"/>
    <property type="match status" value="1"/>
</dbReference>
<dbReference type="AlphaFoldDB" id="A0A127ZI35"/>
<gene>
    <name evidence="16" type="ORF">SPSC_05930</name>
</gene>
<evidence type="ECO:0000256" key="7">
    <source>
        <dbReference type="ARBA" id="ARBA00022525"/>
    </source>
</evidence>
<feature type="signal peptide" evidence="13">
    <location>
        <begin position="1"/>
        <end position="22"/>
    </location>
</feature>
<keyword evidence="10" id="KW-0326">Glycosidase</keyword>
<sequence length="1054" mass="117832">MTKRILVIGLVIAQAAIVIVGAAHNQQPWQLAFDAPTAQPIPEDDPVYNSRALIWSLSSTESHRQPFPLHSDQHAGPGAGRTDTAAASTSFADGAAPASLQWSLSNANGSIHVDALFPSLTHLDLLRAGVIQDPHVGLNEGLYWWISDEPAWTYTANLEPILAQLRASPDKQQRQYWLCFQGLDTVAQVFVAGQLISETRNYHQWYAFSVPAHLLEPKALEGNTNLTLVFKNSNEYAAQQAAKFDPGYPNQLQSADRPRVFDYEYPDRIYVRKQQSDLGWDWGPALVPVGPHKPAYLIALPNSAQASQNVVAANEQAKFHVEKPSVLVMASGIDIYRKGQVNNLPPPDPDANWIVNVTLILLSATDIEHPSLRLSIPALDLYTFDVLLSTSVSAGLNQPIHATFEIPSSGRYGPSLWWPRGWGNQTLYHVELRSDQLDIRLQKRVGFRTAFFDLSTVSPELVAKGVQPGSHFRLIVNNQEIYVMGTNMIPLDTLAPRTNPAYLRWLLDSALHTHVNLIRVWGGGAYPSQEFLDLCDELGVMVWMDAMFAASLYPYNDEFVREVGEEVAQVMVDVVTHPSVVVVVGNNEGELFFLGGYGEWERDEEWKRGYEALFDEVVRDRVKEASRGLSYIPCSTTTGYIQLEPYRGRYANYTKGELHGTGEHYGYVAERAFDIDTYPRSRFMVEFGMFSLPSIYALDYILAGDRNYSIDSPTLRAHLKHPPAGNLTYPYPAAQGQHELLSAITTYFPTPSPHLPPRTQLHRYAISSQLYQALYVTNQVAVYRRGAGRRERNRGLVVWQLNDVWQGTSWSSVEWGGRWKVGHYMLVDVQAPIGVVGVYNRTEDELEVAVVYSGADGDGGEGGRRKVKVVMEWFDFTGHLLVNDSKTVELKRNGDPGSITVQTFPNLQQTICANTHGCYLRLTLPHLHHSITYWTPIHTLSSTILHHHSTTTLPHLLLLPSTTRSTTLRILNVGTAVAPYIWLEHTSSLGYFTRCEGERCRPWNGFWLNPGEEVEVRFVRADGRREVGKGWQGGGVSVSSLFDNLPPLSHGTDC</sequence>
<dbReference type="UniPathway" id="UPA00280"/>
<keyword evidence="13" id="KW-0732">Signal</keyword>
<protein>
    <recommendedName>
        <fullName evidence="6">Beta-mannosidase A</fullName>
        <ecNumber evidence="5">3.2.1.25</ecNumber>
    </recommendedName>
    <alternativeName>
        <fullName evidence="11">Mannanase A</fullName>
    </alternativeName>
</protein>
<dbReference type="Pfam" id="PF22666">
    <property type="entry name" value="Glyco_hydro_2_N2"/>
    <property type="match status" value="1"/>
</dbReference>
<dbReference type="OrthoDB" id="2866996at2759"/>
<dbReference type="SUPFAM" id="SSF49303">
    <property type="entry name" value="beta-Galactosidase/glucuronidase domain"/>
    <property type="match status" value="1"/>
</dbReference>
<organism evidence="16">
    <name type="scientific">Sporisorium scitamineum</name>
    <dbReference type="NCBI Taxonomy" id="49012"/>
    <lineage>
        <taxon>Eukaryota</taxon>
        <taxon>Fungi</taxon>
        <taxon>Dikarya</taxon>
        <taxon>Basidiomycota</taxon>
        <taxon>Ustilaginomycotina</taxon>
        <taxon>Ustilaginomycetes</taxon>
        <taxon>Ustilaginales</taxon>
        <taxon>Ustilaginaceae</taxon>
        <taxon>Sporisorium</taxon>
    </lineage>
</organism>
<dbReference type="InterPro" id="IPR008979">
    <property type="entry name" value="Galactose-bd-like_sf"/>
</dbReference>
<evidence type="ECO:0000256" key="10">
    <source>
        <dbReference type="ARBA" id="ARBA00023295"/>
    </source>
</evidence>
<keyword evidence="9" id="KW-0325">Glycoprotein</keyword>
<evidence type="ECO:0000256" key="6">
    <source>
        <dbReference type="ARBA" id="ARBA00021795"/>
    </source>
</evidence>
<dbReference type="EC" id="3.2.1.25" evidence="5"/>
<evidence type="ECO:0000256" key="2">
    <source>
        <dbReference type="ARBA" id="ARBA00004613"/>
    </source>
</evidence>